<keyword evidence="7" id="KW-0997">Cell inner membrane</keyword>
<dbReference type="SUPFAM" id="SSF56784">
    <property type="entry name" value="HAD-like"/>
    <property type="match status" value="1"/>
</dbReference>
<evidence type="ECO:0000256" key="3">
    <source>
        <dbReference type="ARBA" id="ARBA00008746"/>
    </source>
</evidence>
<accession>A0A934TQ42</accession>
<evidence type="ECO:0000256" key="15">
    <source>
        <dbReference type="ARBA" id="ARBA00023136"/>
    </source>
</evidence>
<dbReference type="PRINTS" id="PR01836">
    <property type="entry name" value="MGATPASE"/>
</dbReference>
<evidence type="ECO:0000256" key="12">
    <source>
        <dbReference type="ARBA" id="ARBA00022842"/>
    </source>
</evidence>
<keyword evidence="6" id="KW-1003">Cell membrane</keyword>
<evidence type="ECO:0000256" key="2">
    <source>
        <dbReference type="ARBA" id="ARBA00004429"/>
    </source>
</evidence>
<evidence type="ECO:0000256" key="17">
    <source>
        <dbReference type="ARBA" id="ARBA00047295"/>
    </source>
</evidence>
<dbReference type="Gene3D" id="3.40.1110.10">
    <property type="entry name" value="Calcium-transporting ATPase, cytoplasmic domain N"/>
    <property type="match status" value="1"/>
</dbReference>
<keyword evidence="9 18" id="KW-0812">Transmembrane</keyword>
<dbReference type="AlphaFoldDB" id="A0A934TQ42"/>
<dbReference type="InterPro" id="IPR036412">
    <property type="entry name" value="HAD-like_sf"/>
</dbReference>
<dbReference type="SFLD" id="SFLDF00027">
    <property type="entry name" value="p-type_atpase"/>
    <property type="match status" value="1"/>
</dbReference>
<feature type="transmembrane region" description="Helical" evidence="18">
    <location>
        <begin position="73"/>
        <end position="91"/>
    </location>
</feature>
<evidence type="ECO:0000256" key="16">
    <source>
        <dbReference type="ARBA" id="ARBA00029806"/>
    </source>
</evidence>
<evidence type="ECO:0000256" key="10">
    <source>
        <dbReference type="ARBA" id="ARBA00022741"/>
    </source>
</evidence>
<reference evidence="20" key="1">
    <citation type="journal article" date="2012" name="J. Microbiol. Biotechnol.">
        <title>Ramlibacter ginsenosidimutans sp. nov., with ginsenoside-converting activity.</title>
        <authorList>
            <person name="Wang L."/>
            <person name="An D.S."/>
            <person name="Kim S.G."/>
            <person name="Jin F.X."/>
            <person name="Kim S.C."/>
            <person name="Lee S.T."/>
            <person name="Im W.T."/>
        </authorList>
    </citation>
    <scope>NUCLEOTIDE SEQUENCE</scope>
    <source>
        <strain evidence="20">KACC 17527</strain>
    </source>
</reference>
<feature type="transmembrane region" description="Helical" evidence="18">
    <location>
        <begin position="636"/>
        <end position="658"/>
    </location>
</feature>
<keyword evidence="8" id="KW-0597">Phosphoprotein</keyword>
<dbReference type="InterPro" id="IPR044492">
    <property type="entry name" value="P_typ_ATPase_HD_dom"/>
</dbReference>
<dbReference type="EC" id="7.2.2.14" evidence="4"/>
<sequence>MPAEALCSALRTSPQGLGEDDAHARLEAHGPNRLQGAAPRRLLVEIARRLGSPLVLVLIVAGAASLATGEGMSAWIIGSIVVLSIVIDRIQEQRAESAAARLASQVALTARVLRDGQERSVPVERIVPGDIVRLAAGAQVPADGVLLRASDLFVQQAALTGESFPVEKKPAAGAAASIEDAPWVVFMGSSVISGNAVMLACRTGPSAEIGQIAHLVAADRGELAMEHDLRRFGNFILRVAVFLVLFVVVVGGFLHRPWLETLLFALALAVGITPELLPMVVTVSLARGAQRLAREQVIVKRMAAIHNLGSMDVLCTDKTGTLTEARIALTRQVDVSGQDSAGVLENVFLNSHFESGLRTPLEDAVLAHGGVDVSAWRKLDEVPFDFERRRVSVLVEGPAGRRLSVKGAARDVLALCEQFEQEGRAQPWTPQVRAQAQATLQQLESGGLRVLGVAWKPVPDSVVNAGIADEAGLVFSGFAAFVDPPKADAAAALRDLHAKGVQVKVVTGDSELVARHVWEALGMPVKGILLGSEIATMDDRALAWRVQRANLFCRVDPVQKNRIIRALRARGHVVGYLGDGINDAPALHSADVGISVDTAADAARAAADLILLRPSLAVLSAAVSEGRRTFANTRKYILLGTSSSFGNMASMAAAAVLLPFLPMLPVQILLNNLLYDLVSTTLPLDRVEAREVARPQHWDMELVRRFMLVIGPVSSLFDLLTFWVLLQGLAATPAQFQSGWFIESLATQVLAVFVIRTHGPALGSRPHPALAWTALAVLAFAAVLPLTPLGAWFGLLVLPWGFYAAMAGMTVAYLVLLEAVKRRFHAHAQRRRATTAVLRRA</sequence>
<name>A0A934TQ42_9BURK</name>
<reference evidence="20" key="2">
    <citation type="submission" date="2021-01" db="EMBL/GenBank/DDBJ databases">
        <authorList>
            <person name="Kang M."/>
        </authorList>
    </citation>
    <scope>NUCLEOTIDE SEQUENCE</scope>
    <source>
        <strain evidence="20">KACC 17527</strain>
    </source>
</reference>
<evidence type="ECO:0000256" key="6">
    <source>
        <dbReference type="ARBA" id="ARBA00022475"/>
    </source>
</evidence>
<comment type="function">
    <text evidence="1">Mediates magnesium influx to the cytosol.</text>
</comment>
<dbReference type="InterPro" id="IPR006415">
    <property type="entry name" value="P-type_ATPase_IIIB"/>
</dbReference>
<evidence type="ECO:0000256" key="8">
    <source>
        <dbReference type="ARBA" id="ARBA00022553"/>
    </source>
</evidence>
<keyword evidence="10" id="KW-0547">Nucleotide-binding</keyword>
<keyword evidence="13" id="KW-1278">Translocase</keyword>
<dbReference type="PANTHER" id="PTHR42861">
    <property type="entry name" value="CALCIUM-TRANSPORTING ATPASE"/>
    <property type="match status" value="1"/>
</dbReference>
<dbReference type="Gene3D" id="2.70.150.10">
    <property type="entry name" value="Calcium-transporting ATPase, cytoplasmic transduction domain A"/>
    <property type="match status" value="1"/>
</dbReference>
<dbReference type="Gene3D" id="1.20.1110.10">
    <property type="entry name" value="Calcium-transporting ATPase, transmembrane domain"/>
    <property type="match status" value="1"/>
</dbReference>
<comment type="caution">
    <text evidence="20">The sequence shown here is derived from an EMBL/GenBank/DDBJ whole genome shotgun (WGS) entry which is preliminary data.</text>
</comment>
<comment type="subcellular location">
    <subcellularLocation>
        <location evidence="2">Cell inner membrane</location>
        <topology evidence="2">Multi-pass membrane protein</topology>
    </subcellularLocation>
</comment>
<dbReference type="GO" id="GO:0015444">
    <property type="term" value="F:P-type magnesium transporter activity"/>
    <property type="evidence" value="ECO:0007669"/>
    <property type="project" value="UniProtKB-EC"/>
</dbReference>
<keyword evidence="12" id="KW-0460">Magnesium</keyword>
<dbReference type="SFLD" id="SFLDG00002">
    <property type="entry name" value="C1.7:_P-type_atpase_like"/>
    <property type="match status" value="1"/>
</dbReference>
<keyword evidence="14 18" id="KW-1133">Transmembrane helix</keyword>
<dbReference type="Pfam" id="PF00122">
    <property type="entry name" value="E1-E2_ATPase"/>
    <property type="match status" value="1"/>
</dbReference>
<evidence type="ECO:0000313" key="20">
    <source>
        <dbReference type="EMBL" id="MBK6005334.1"/>
    </source>
</evidence>
<keyword evidence="21" id="KW-1185">Reference proteome</keyword>
<dbReference type="PROSITE" id="PS00154">
    <property type="entry name" value="ATPASE_E1_E2"/>
    <property type="match status" value="1"/>
</dbReference>
<proteinExistence type="inferred from homology"/>
<dbReference type="SUPFAM" id="SSF81665">
    <property type="entry name" value="Calcium ATPase, transmembrane domain M"/>
    <property type="match status" value="1"/>
</dbReference>
<dbReference type="InterPro" id="IPR018303">
    <property type="entry name" value="ATPase_P-typ_P_site"/>
</dbReference>
<feature type="transmembrane region" description="Helical" evidence="18">
    <location>
        <begin position="235"/>
        <end position="255"/>
    </location>
</feature>
<dbReference type="InterPro" id="IPR059000">
    <property type="entry name" value="ATPase_P-type_domA"/>
</dbReference>
<protein>
    <recommendedName>
        <fullName evidence="5">Magnesium-transporting ATPase, P-type 1</fullName>
        <ecNumber evidence="4">7.2.2.14</ecNumber>
    </recommendedName>
    <alternativeName>
        <fullName evidence="16">Mg(2+) transport ATPase, P-type 1</fullName>
    </alternativeName>
</protein>
<evidence type="ECO:0000256" key="14">
    <source>
        <dbReference type="ARBA" id="ARBA00022989"/>
    </source>
</evidence>
<dbReference type="InterPro" id="IPR006068">
    <property type="entry name" value="ATPase_P-typ_cation-transptr_C"/>
</dbReference>
<dbReference type="InterPro" id="IPR023214">
    <property type="entry name" value="HAD_sf"/>
</dbReference>
<dbReference type="SFLD" id="SFLDS00003">
    <property type="entry name" value="Haloacid_Dehalogenase"/>
    <property type="match status" value="1"/>
</dbReference>
<dbReference type="InterPro" id="IPR023298">
    <property type="entry name" value="ATPase_P-typ_TM_dom_sf"/>
</dbReference>
<feature type="transmembrane region" description="Helical" evidence="18">
    <location>
        <begin position="769"/>
        <end position="794"/>
    </location>
</feature>
<dbReference type="Pfam" id="PF00689">
    <property type="entry name" value="Cation_ATPase_C"/>
    <property type="match status" value="1"/>
</dbReference>
<dbReference type="InterPro" id="IPR004014">
    <property type="entry name" value="ATPase_P-typ_cation-transptr_N"/>
</dbReference>
<keyword evidence="11" id="KW-0067">ATP-binding</keyword>
<evidence type="ECO:0000256" key="11">
    <source>
        <dbReference type="ARBA" id="ARBA00022840"/>
    </source>
</evidence>
<evidence type="ECO:0000256" key="13">
    <source>
        <dbReference type="ARBA" id="ARBA00022967"/>
    </source>
</evidence>
<evidence type="ECO:0000313" key="21">
    <source>
        <dbReference type="Proteomes" id="UP000630528"/>
    </source>
</evidence>
<dbReference type="Gene3D" id="3.40.50.1000">
    <property type="entry name" value="HAD superfamily/HAD-like"/>
    <property type="match status" value="1"/>
</dbReference>
<dbReference type="GO" id="GO:0016887">
    <property type="term" value="F:ATP hydrolysis activity"/>
    <property type="evidence" value="ECO:0007669"/>
    <property type="project" value="InterPro"/>
</dbReference>
<evidence type="ECO:0000256" key="5">
    <source>
        <dbReference type="ARBA" id="ARBA00013555"/>
    </source>
</evidence>
<feature type="domain" description="Cation-transporting P-type ATPase N-terminal" evidence="19">
    <location>
        <begin position="1"/>
        <end position="70"/>
    </location>
</feature>
<dbReference type="EMBL" id="JAEPWM010000001">
    <property type="protein sequence ID" value="MBK6005334.1"/>
    <property type="molecule type" value="Genomic_DNA"/>
</dbReference>
<dbReference type="SUPFAM" id="SSF81653">
    <property type="entry name" value="Calcium ATPase, transduction domain A"/>
    <property type="match status" value="1"/>
</dbReference>
<evidence type="ECO:0000256" key="1">
    <source>
        <dbReference type="ARBA" id="ARBA00003954"/>
    </source>
</evidence>
<keyword evidence="15 18" id="KW-0472">Membrane</keyword>
<dbReference type="GO" id="GO:0005886">
    <property type="term" value="C:plasma membrane"/>
    <property type="evidence" value="ECO:0007669"/>
    <property type="project" value="UniProtKB-SubCell"/>
</dbReference>
<dbReference type="GO" id="GO:0005524">
    <property type="term" value="F:ATP binding"/>
    <property type="evidence" value="ECO:0007669"/>
    <property type="project" value="UniProtKB-KW"/>
</dbReference>
<evidence type="ECO:0000256" key="4">
    <source>
        <dbReference type="ARBA" id="ARBA00012786"/>
    </source>
</evidence>
<gene>
    <name evidence="20" type="primary">mgtA</name>
    <name evidence="20" type="ORF">JJB11_04445</name>
</gene>
<dbReference type="Pfam" id="PF00690">
    <property type="entry name" value="Cation_ATPase_N"/>
    <property type="match status" value="1"/>
</dbReference>
<dbReference type="InterPro" id="IPR001757">
    <property type="entry name" value="P_typ_ATPase"/>
</dbReference>
<organism evidence="20 21">
    <name type="scientific">Ramlibacter ginsenosidimutans</name>
    <dbReference type="NCBI Taxonomy" id="502333"/>
    <lineage>
        <taxon>Bacteria</taxon>
        <taxon>Pseudomonadati</taxon>
        <taxon>Pseudomonadota</taxon>
        <taxon>Betaproteobacteria</taxon>
        <taxon>Burkholderiales</taxon>
        <taxon>Comamonadaceae</taxon>
        <taxon>Ramlibacter</taxon>
    </lineage>
</organism>
<feature type="transmembrane region" description="Helical" evidence="18">
    <location>
        <begin position="50"/>
        <end position="67"/>
    </location>
</feature>
<dbReference type="InterPro" id="IPR023299">
    <property type="entry name" value="ATPase_P-typ_cyto_dom_N"/>
</dbReference>
<evidence type="ECO:0000256" key="9">
    <source>
        <dbReference type="ARBA" id="ARBA00022692"/>
    </source>
</evidence>
<comment type="catalytic activity">
    <reaction evidence="17">
        <text>Mg(2+)(out) + ATP + H2O = Mg(2+)(in) + ADP + phosphate + H(+)</text>
        <dbReference type="Rhea" id="RHEA:10260"/>
        <dbReference type="ChEBI" id="CHEBI:15377"/>
        <dbReference type="ChEBI" id="CHEBI:15378"/>
        <dbReference type="ChEBI" id="CHEBI:18420"/>
        <dbReference type="ChEBI" id="CHEBI:30616"/>
        <dbReference type="ChEBI" id="CHEBI:43474"/>
        <dbReference type="ChEBI" id="CHEBI:456216"/>
        <dbReference type="EC" id="7.2.2.14"/>
    </reaction>
</comment>
<dbReference type="Proteomes" id="UP000630528">
    <property type="component" value="Unassembled WGS sequence"/>
</dbReference>
<dbReference type="SMART" id="SM00831">
    <property type="entry name" value="Cation_ATPase_N"/>
    <property type="match status" value="1"/>
</dbReference>
<evidence type="ECO:0000256" key="7">
    <source>
        <dbReference type="ARBA" id="ARBA00022519"/>
    </source>
</evidence>
<evidence type="ECO:0000256" key="18">
    <source>
        <dbReference type="SAM" id="Phobius"/>
    </source>
</evidence>
<dbReference type="Pfam" id="PF13246">
    <property type="entry name" value="Cation_ATPase"/>
    <property type="match status" value="1"/>
</dbReference>
<dbReference type="NCBIfam" id="TIGR01494">
    <property type="entry name" value="ATPase_P-type"/>
    <property type="match status" value="2"/>
</dbReference>
<comment type="similarity">
    <text evidence="3">Belongs to the cation transport ATPase (P-type) (TC 3.A.3) family. Type IIIB subfamily.</text>
</comment>
<evidence type="ECO:0000259" key="19">
    <source>
        <dbReference type="SMART" id="SM00831"/>
    </source>
</evidence>
<feature type="transmembrane region" description="Helical" evidence="18">
    <location>
        <begin position="705"/>
        <end position="726"/>
    </location>
</feature>
<dbReference type="InterPro" id="IPR008250">
    <property type="entry name" value="ATPase_P-typ_transduc_dom_A_sf"/>
</dbReference>
<feature type="transmembrane region" description="Helical" evidence="18">
    <location>
        <begin position="800"/>
        <end position="820"/>
    </location>
</feature>
<feature type="transmembrane region" description="Helical" evidence="18">
    <location>
        <begin position="261"/>
        <end position="286"/>
    </location>
</feature>
<dbReference type="NCBIfam" id="TIGR01524">
    <property type="entry name" value="ATPase-IIIB_Mg"/>
    <property type="match status" value="1"/>
</dbReference>